<protein>
    <submittedName>
        <fullName evidence="1">Uncharacterized protein MANES_09G003900</fullName>
    </submittedName>
</protein>
<dbReference type="AlphaFoldDB" id="A0A2P2PMS8"/>
<evidence type="ECO:0000313" key="1">
    <source>
        <dbReference type="EMBL" id="MBX55971.1"/>
    </source>
</evidence>
<proteinExistence type="predicted"/>
<organism evidence="1">
    <name type="scientific">Rhizophora mucronata</name>
    <name type="common">Asiatic mangrove</name>
    <dbReference type="NCBI Taxonomy" id="61149"/>
    <lineage>
        <taxon>Eukaryota</taxon>
        <taxon>Viridiplantae</taxon>
        <taxon>Streptophyta</taxon>
        <taxon>Embryophyta</taxon>
        <taxon>Tracheophyta</taxon>
        <taxon>Spermatophyta</taxon>
        <taxon>Magnoliopsida</taxon>
        <taxon>eudicotyledons</taxon>
        <taxon>Gunneridae</taxon>
        <taxon>Pentapetalae</taxon>
        <taxon>rosids</taxon>
        <taxon>fabids</taxon>
        <taxon>Malpighiales</taxon>
        <taxon>Rhizophoraceae</taxon>
        <taxon>Rhizophora</taxon>
    </lineage>
</organism>
<name>A0A2P2PMS8_RHIMU</name>
<accession>A0A2P2PMS8</accession>
<reference evidence="1" key="1">
    <citation type="submission" date="2018-02" db="EMBL/GenBank/DDBJ databases">
        <title>Rhizophora mucronata_Transcriptome.</title>
        <authorList>
            <person name="Meera S.P."/>
            <person name="Sreeshan A."/>
            <person name="Augustine A."/>
        </authorList>
    </citation>
    <scope>NUCLEOTIDE SEQUENCE</scope>
    <source>
        <tissue evidence="1">Leaf</tissue>
    </source>
</reference>
<dbReference type="EMBL" id="GGEC01075487">
    <property type="protein sequence ID" value="MBX55971.1"/>
    <property type="molecule type" value="Transcribed_RNA"/>
</dbReference>
<sequence>MDTLGLCCHVMMHNLDMIRRPTAFRQDILGQWKKT</sequence>